<keyword evidence="3 7" id="KW-0234">DNA repair</keyword>
<keyword evidence="5 7" id="KW-0511">Multifunctional enzyme</keyword>
<evidence type="ECO:0000256" key="7">
    <source>
        <dbReference type="HAMAP-Rule" id="MF_00241"/>
    </source>
</evidence>
<evidence type="ECO:0000256" key="2">
    <source>
        <dbReference type="ARBA" id="ARBA00022801"/>
    </source>
</evidence>
<dbReference type="InterPro" id="IPR023170">
    <property type="entry name" value="HhH_base_excis_C"/>
</dbReference>
<proteinExistence type="inferred from homology"/>
<dbReference type="AlphaFoldDB" id="A0A520KW23"/>
<feature type="site" description="Important for guanine/8-oxoguanine distinction" evidence="7">
    <location>
        <position position="203"/>
    </location>
</feature>
<accession>A0A520KW23</accession>
<dbReference type="NCBIfam" id="NF002305">
    <property type="entry name" value="PRK01229.1"/>
    <property type="match status" value="1"/>
</dbReference>
<feature type="domain" description="HhH-GPD" evidence="8">
    <location>
        <begin position="42"/>
        <end position="198"/>
    </location>
</feature>
<keyword evidence="2 7" id="KW-0378">Hydrolase</keyword>
<organism evidence="9 10">
    <name type="scientific">Candidatus Methanolliviera hydrocarbonicum</name>
    <dbReference type="NCBI Taxonomy" id="2491085"/>
    <lineage>
        <taxon>Archaea</taxon>
        <taxon>Methanobacteriati</taxon>
        <taxon>Methanobacteriota</taxon>
        <taxon>Candidatus Methanoliparia</taxon>
        <taxon>Candidatus Methanoliparales</taxon>
        <taxon>Candidatus Methanollivieraceae</taxon>
        <taxon>Candidatus Methanolliviera</taxon>
    </lineage>
</organism>
<comment type="function">
    <text evidence="7">Catalyzes the excision of an oxidatively damaged form of guanine (7,8-dihydro-8-oxoguanine = 8-oxoG) from DNA. Also cleaves the DNA backbone at apurinic/apyrimidinic sites (AP sites).</text>
</comment>
<name>A0A520KW23_9EURY</name>
<dbReference type="Proteomes" id="UP000320766">
    <property type="component" value="Unassembled WGS sequence"/>
</dbReference>
<dbReference type="GO" id="GO:0006284">
    <property type="term" value="P:base-excision repair"/>
    <property type="evidence" value="ECO:0007669"/>
    <property type="project" value="UniProtKB-UniRule"/>
</dbReference>
<sequence length="203" mass="23890">MVNRLKKDHTVADVVNERMRTFGENYGKESKHWFSELCFCILTANSSAKLGIKIQERVGVEGFLNFPLESLKEILKGEGHRFYRKRAEFIDEVRRFDIKRIVTSFEDERDAREWLVENVKGIGYKEASHFLRNIGYGNVAILDRHILRLMRKHQLIEDIPKSLTRKRYLALEGVLERLVEPTDMSLGELDLYLWYLQTGEVLK</sequence>
<evidence type="ECO:0000256" key="6">
    <source>
        <dbReference type="ARBA" id="ARBA00023295"/>
    </source>
</evidence>
<evidence type="ECO:0000313" key="10">
    <source>
        <dbReference type="Proteomes" id="UP000320766"/>
    </source>
</evidence>
<dbReference type="GO" id="GO:0016799">
    <property type="term" value="F:hydrolase activity, hydrolyzing N-glycosyl compounds"/>
    <property type="evidence" value="ECO:0007669"/>
    <property type="project" value="UniProtKB-UniRule"/>
</dbReference>
<evidence type="ECO:0000256" key="4">
    <source>
        <dbReference type="ARBA" id="ARBA00023239"/>
    </source>
</evidence>
<dbReference type="GO" id="GO:0140078">
    <property type="term" value="F:class I DNA-(apurinic or apyrimidinic site) endonuclease activity"/>
    <property type="evidence" value="ECO:0007669"/>
    <property type="project" value="UniProtKB-EC"/>
</dbReference>
<dbReference type="EMBL" id="RXIL01000101">
    <property type="protein sequence ID" value="RZN68636.1"/>
    <property type="molecule type" value="Genomic_DNA"/>
</dbReference>
<evidence type="ECO:0000256" key="5">
    <source>
        <dbReference type="ARBA" id="ARBA00023268"/>
    </source>
</evidence>
<dbReference type="SUPFAM" id="SSF48150">
    <property type="entry name" value="DNA-glycosylase"/>
    <property type="match status" value="1"/>
</dbReference>
<comment type="similarity">
    <text evidence="7">Belongs to the type-2 OGG1 family.</text>
</comment>
<evidence type="ECO:0000256" key="3">
    <source>
        <dbReference type="ARBA" id="ARBA00023204"/>
    </source>
</evidence>
<gene>
    <name evidence="7" type="primary">ogg</name>
    <name evidence="9" type="ORF">EF807_05580</name>
</gene>
<dbReference type="InterPro" id="IPR011257">
    <property type="entry name" value="DNA_glycosylase"/>
</dbReference>
<dbReference type="PIRSF" id="PIRSF005954">
    <property type="entry name" value="Thrmst_ogg"/>
    <property type="match status" value="1"/>
</dbReference>
<dbReference type="Gene3D" id="1.10.340.30">
    <property type="entry name" value="Hypothetical protein, domain 2"/>
    <property type="match status" value="1"/>
</dbReference>
<comment type="caution">
    <text evidence="9">The sequence shown here is derived from an EMBL/GenBank/DDBJ whole genome shotgun (WGS) entry which is preliminary data.</text>
</comment>
<dbReference type="SMART" id="SM00478">
    <property type="entry name" value="ENDO3c"/>
    <property type="match status" value="1"/>
</dbReference>
<keyword evidence="6 7" id="KW-0326">Glycosidase</keyword>
<protein>
    <recommendedName>
        <fullName evidence="7">8-oxoguanine DNA glycosylase/AP lyase</fullName>
    </recommendedName>
    <domain>
        <recommendedName>
            <fullName evidence="7">8-oxoguanine DNA glycosylase</fullName>
            <shortName evidence="7">8-oxoG DNA glycosylase</shortName>
            <ecNumber evidence="7">3.2.2.-</ecNumber>
        </recommendedName>
    </domain>
    <domain>
        <recommendedName>
            <fullName evidence="7">DNA-(apurinic or apyrimidinic site) lyase</fullName>
            <shortName evidence="7">AP lyase</shortName>
            <ecNumber evidence="7">4.2.99.18</ecNumber>
        </recommendedName>
    </domain>
</protein>
<dbReference type="InterPro" id="IPR012092">
    <property type="entry name" value="DNA_glyclase/AP_lyase_Ogg"/>
</dbReference>
<keyword evidence="4 7" id="KW-0456">Lyase</keyword>
<dbReference type="CDD" id="cd00056">
    <property type="entry name" value="ENDO3c"/>
    <property type="match status" value="1"/>
</dbReference>
<dbReference type="InterPro" id="IPR003265">
    <property type="entry name" value="HhH-GPD_domain"/>
</dbReference>
<evidence type="ECO:0000259" key="8">
    <source>
        <dbReference type="SMART" id="SM00478"/>
    </source>
</evidence>
<keyword evidence="1 7" id="KW-0227">DNA damage</keyword>
<dbReference type="Pfam" id="PF22175">
    <property type="entry name" value="Ogg-HhH"/>
    <property type="match status" value="1"/>
</dbReference>
<reference evidence="9 10" key="1">
    <citation type="journal article" date="2019" name="Nat. Microbiol.">
        <title>Wide diversity of methane and short-chain alkane metabolisms in uncultured archaea.</title>
        <authorList>
            <person name="Borrel G."/>
            <person name="Adam P.S."/>
            <person name="McKay L.J."/>
            <person name="Chen L.X."/>
            <person name="Sierra-Garcia I.N."/>
            <person name="Sieber C.M."/>
            <person name="Letourneur Q."/>
            <person name="Ghozlane A."/>
            <person name="Andersen G.L."/>
            <person name="Li W.J."/>
            <person name="Hallam S.J."/>
            <person name="Muyzer G."/>
            <person name="de Oliveira V.M."/>
            <person name="Inskeep W.P."/>
            <person name="Banfield J.F."/>
            <person name="Gribaldo S."/>
        </authorList>
    </citation>
    <scope>NUCLEOTIDE SEQUENCE [LARGE SCALE GENOMIC DNA]</scope>
    <source>
        <strain evidence="9">NM1b</strain>
    </source>
</reference>
<feature type="active site" evidence="7">
    <location>
        <position position="143"/>
    </location>
</feature>
<dbReference type="EC" id="4.2.99.18" evidence="7"/>
<comment type="catalytic activity">
    <reaction evidence="7">
        <text>2'-deoxyribonucleotide-(2'-deoxyribose 5'-phosphate)-2'-deoxyribonucleotide-DNA = a 3'-end 2'-deoxyribonucleotide-(2,3-dehydro-2,3-deoxyribose 5'-phosphate)-DNA + a 5'-end 5'-phospho-2'-deoxyribonucleoside-DNA + H(+)</text>
        <dbReference type="Rhea" id="RHEA:66592"/>
        <dbReference type="Rhea" id="RHEA-COMP:13180"/>
        <dbReference type="Rhea" id="RHEA-COMP:16897"/>
        <dbReference type="Rhea" id="RHEA-COMP:17067"/>
        <dbReference type="ChEBI" id="CHEBI:15378"/>
        <dbReference type="ChEBI" id="CHEBI:136412"/>
        <dbReference type="ChEBI" id="CHEBI:157695"/>
        <dbReference type="ChEBI" id="CHEBI:167181"/>
        <dbReference type="EC" id="4.2.99.18"/>
    </reaction>
</comment>
<evidence type="ECO:0000256" key="1">
    <source>
        <dbReference type="ARBA" id="ARBA00022763"/>
    </source>
</evidence>
<dbReference type="HAMAP" id="MF_00241">
    <property type="entry name" value="Ogg"/>
    <property type="match status" value="1"/>
</dbReference>
<dbReference type="EC" id="3.2.2.-" evidence="7"/>
<evidence type="ECO:0000313" key="9">
    <source>
        <dbReference type="EMBL" id="RZN68636.1"/>
    </source>
</evidence>
<feature type="active site" evidence="7">
    <location>
        <position position="125"/>
    </location>
</feature>
<dbReference type="Gene3D" id="1.10.1670.10">
    <property type="entry name" value="Helix-hairpin-Helix base-excision DNA repair enzymes (C-terminal)"/>
    <property type="match status" value="1"/>
</dbReference>